<accession>A0A512H9J4</accession>
<evidence type="ECO:0000313" key="2">
    <source>
        <dbReference type="EMBL" id="GEO82134.1"/>
    </source>
</evidence>
<proteinExistence type="predicted"/>
<name>A0A512H9J4_9PROT</name>
<dbReference type="AlphaFoldDB" id="A0A512H9J4"/>
<sequence>MNENSPIWARLADTVSAVPRPYPNMRTIAKAARDLPTTITSTTASTAKGSAHNSSGSNSIPTDTKNKTAKASFNGRESAAAW</sequence>
<organism evidence="2 3">
    <name type="scientific">Pararhodospirillum oryzae</name>
    <dbReference type="NCBI Taxonomy" id="478448"/>
    <lineage>
        <taxon>Bacteria</taxon>
        <taxon>Pseudomonadati</taxon>
        <taxon>Pseudomonadota</taxon>
        <taxon>Alphaproteobacteria</taxon>
        <taxon>Rhodospirillales</taxon>
        <taxon>Rhodospirillaceae</taxon>
        <taxon>Pararhodospirillum</taxon>
    </lineage>
</organism>
<keyword evidence="3" id="KW-1185">Reference proteome</keyword>
<reference evidence="2 3" key="1">
    <citation type="submission" date="2019-07" db="EMBL/GenBank/DDBJ databases">
        <title>Whole genome shotgun sequence of Rhodospirillum oryzae NBRC 107573.</title>
        <authorList>
            <person name="Hosoyama A."/>
            <person name="Uohara A."/>
            <person name="Ohji S."/>
            <person name="Ichikawa N."/>
        </authorList>
    </citation>
    <scope>NUCLEOTIDE SEQUENCE [LARGE SCALE GENOMIC DNA]</scope>
    <source>
        <strain evidence="2 3">NBRC 107573</strain>
    </source>
</reference>
<feature type="compositionally biased region" description="Polar residues" evidence="1">
    <location>
        <begin position="52"/>
        <end position="63"/>
    </location>
</feature>
<gene>
    <name evidence="2" type="ORF">ROR02_22650</name>
</gene>
<protein>
    <submittedName>
        <fullName evidence="2">Uncharacterized protein</fullName>
    </submittedName>
</protein>
<dbReference type="Proteomes" id="UP000321567">
    <property type="component" value="Unassembled WGS sequence"/>
</dbReference>
<dbReference type="EMBL" id="BJZO01000062">
    <property type="protein sequence ID" value="GEO82134.1"/>
    <property type="molecule type" value="Genomic_DNA"/>
</dbReference>
<feature type="compositionally biased region" description="Low complexity" evidence="1">
    <location>
        <begin position="37"/>
        <end position="51"/>
    </location>
</feature>
<evidence type="ECO:0000256" key="1">
    <source>
        <dbReference type="SAM" id="MobiDB-lite"/>
    </source>
</evidence>
<comment type="caution">
    <text evidence="2">The sequence shown here is derived from an EMBL/GenBank/DDBJ whole genome shotgun (WGS) entry which is preliminary data.</text>
</comment>
<evidence type="ECO:0000313" key="3">
    <source>
        <dbReference type="Proteomes" id="UP000321567"/>
    </source>
</evidence>
<feature type="region of interest" description="Disordered" evidence="1">
    <location>
        <begin position="33"/>
        <end position="82"/>
    </location>
</feature>